<protein>
    <recommendedName>
        <fullName evidence="1">Sulfatase-modifying factor enzyme-like domain-containing protein</fullName>
    </recommendedName>
</protein>
<dbReference type="STRING" id="526226.Gbro_0811"/>
<keyword evidence="3" id="KW-1185">Reference proteome</keyword>
<dbReference type="InterPro" id="IPR051043">
    <property type="entry name" value="Sulfatase_Mod_Factor_Kinase"/>
</dbReference>
<proteinExistence type="predicted"/>
<feature type="domain" description="Sulfatase-modifying factor enzyme-like" evidence="1">
    <location>
        <begin position="8"/>
        <end position="298"/>
    </location>
</feature>
<dbReference type="AlphaFoldDB" id="D0L300"/>
<accession>D0L300</accession>
<evidence type="ECO:0000313" key="3">
    <source>
        <dbReference type="Proteomes" id="UP000001219"/>
    </source>
</evidence>
<dbReference type="Pfam" id="PF03781">
    <property type="entry name" value="FGE-sulfatase"/>
    <property type="match status" value="1"/>
</dbReference>
<dbReference type="PANTHER" id="PTHR23150:SF19">
    <property type="entry name" value="FORMYLGLYCINE-GENERATING ENZYME"/>
    <property type="match status" value="1"/>
</dbReference>
<name>D0L300_GORB4</name>
<dbReference type="PANTHER" id="PTHR23150">
    <property type="entry name" value="SULFATASE MODIFYING FACTOR 1, 2"/>
    <property type="match status" value="1"/>
</dbReference>
<dbReference type="HOGENOM" id="CLU_012431_4_0_11"/>
<evidence type="ECO:0000259" key="1">
    <source>
        <dbReference type="Pfam" id="PF03781"/>
    </source>
</evidence>
<dbReference type="Gene3D" id="3.90.1580.10">
    <property type="entry name" value="paralog of FGE (formylglycine-generating enzyme)"/>
    <property type="match status" value="1"/>
</dbReference>
<gene>
    <name evidence="2" type="ordered locus">Gbro_0811</name>
</gene>
<dbReference type="InterPro" id="IPR042095">
    <property type="entry name" value="SUMF_sf"/>
</dbReference>
<evidence type="ECO:0000313" key="2">
    <source>
        <dbReference type="EMBL" id="ACY20125.1"/>
    </source>
</evidence>
<dbReference type="GO" id="GO:0120147">
    <property type="term" value="F:formylglycine-generating oxidase activity"/>
    <property type="evidence" value="ECO:0007669"/>
    <property type="project" value="TreeGrafter"/>
</dbReference>
<dbReference type="EMBL" id="CP001802">
    <property type="protein sequence ID" value="ACY20125.1"/>
    <property type="molecule type" value="Genomic_DNA"/>
</dbReference>
<dbReference type="InterPro" id="IPR005532">
    <property type="entry name" value="SUMF_dom"/>
</dbReference>
<reference evidence="2 3" key="2">
    <citation type="journal article" date="2010" name="Stand. Genomic Sci.">
        <title>Complete genome sequence of Gordonia bronchialis type strain (3410).</title>
        <authorList>
            <person name="Ivanova N."/>
            <person name="Sikorski J."/>
            <person name="Jando M."/>
            <person name="Lapidus A."/>
            <person name="Nolan M."/>
            <person name="Lucas S."/>
            <person name="Del Rio T.G."/>
            <person name="Tice H."/>
            <person name="Copeland A."/>
            <person name="Cheng J.F."/>
            <person name="Chen F."/>
            <person name="Bruce D."/>
            <person name="Goodwin L."/>
            <person name="Pitluck S."/>
            <person name="Mavromatis K."/>
            <person name="Ovchinnikova G."/>
            <person name="Pati A."/>
            <person name="Chen A."/>
            <person name="Palaniappan K."/>
            <person name="Land M."/>
            <person name="Hauser L."/>
            <person name="Chang Y.J."/>
            <person name="Jeffries C.D."/>
            <person name="Chain P."/>
            <person name="Saunders E."/>
            <person name="Han C."/>
            <person name="Detter J.C."/>
            <person name="Brettin T."/>
            <person name="Rohde M."/>
            <person name="Goker M."/>
            <person name="Bristow J."/>
            <person name="Eisen J.A."/>
            <person name="Markowitz V."/>
            <person name="Hugenholtz P."/>
            <person name="Klenk H.P."/>
            <person name="Kyrpides N.C."/>
        </authorList>
    </citation>
    <scope>NUCLEOTIDE SEQUENCE [LARGE SCALE GENOMIC DNA]</scope>
    <source>
        <strain evidence="3">ATCC 25592 / DSM 43247 / BCRC 13721 / JCM 3198 / KCTC 3076 / NBRC 16047 / NCTC 10667</strain>
    </source>
</reference>
<dbReference type="SUPFAM" id="SSF56436">
    <property type="entry name" value="C-type lectin-like"/>
    <property type="match status" value="1"/>
</dbReference>
<dbReference type="Proteomes" id="UP000001219">
    <property type="component" value="Chromosome"/>
</dbReference>
<reference evidence="3" key="1">
    <citation type="submission" date="2009-10" db="EMBL/GenBank/DDBJ databases">
        <title>The complete chromosome of Gordonia bronchialis DSM 43247.</title>
        <authorList>
            <consortium name="US DOE Joint Genome Institute (JGI-PGF)"/>
            <person name="Lucas S."/>
            <person name="Copeland A."/>
            <person name="Lapidus A."/>
            <person name="Glavina del Rio T."/>
            <person name="Dalin E."/>
            <person name="Tice H."/>
            <person name="Bruce D."/>
            <person name="Goodwin L."/>
            <person name="Pitluck S."/>
            <person name="Kyrpides N."/>
            <person name="Mavromatis K."/>
            <person name="Ivanova N."/>
            <person name="Ovchinnikova G."/>
            <person name="Saunders E."/>
            <person name="Brettin T."/>
            <person name="Detter J.C."/>
            <person name="Han C."/>
            <person name="Larimer F."/>
            <person name="Land M."/>
            <person name="Hauser L."/>
            <person name="Markowitz V."/>
            <person name="Cheng J.-F."/>
            <person name="Hugenholtz P."/>
            <person name="Woyke T."/>
            <person name="Wu D."/>
            <person name="Jando M."/>
            <person name="Schneider S."/>
            <person name="Goeker M."/>
            <person name="Klenk H.-P."/>
            <person name="Eisen J.A."/>
        </authorList>
    </citation>
    <scope>NUCLEOTIDE SEQUENCE [LARGE SCALE GENOMIC DNA]</scope>
    <source>
        <strain evidence="3">ATCC 25592 / DSM 43247 / BCRC 13721 / JCM 3198 / KCTC 3076 / NBRC 16047 / NCTC 10667</strain>
    </source>
</reference>
<dbReference type="eggNOG" id="COG1262">
    <property type="taxonomic scope" value="Bacteria"/>
</dbReference>
<sequence length="299" mass="32663">MVEAMALTELVDLPGGVFRMGSDRHYAEERPAHDRAVGAFAIERHPVTNAAFAEFVADTGYVTVAEEPIDPADFPGADPGDLVPGALVFTPTAGPVNLADWQQWWRWQPGAAWHRPEGPGSGVEDRPDHPVVHIAYRDAAAYAGWAGRRLPTEAEWEYAARGGLAAAEFAWGDELHPDGADLANTWKGRFPYRNEGWGTTSPVGTCPPNGFGLFDMIGNVWERTSDVFTPRHVRPDDVHVDADGRPDLLAPTTSPRIMRVTKGGSYICAPEYCRRYRPAARSAQSDDSATSHLGFRCVV</sequence>
<dbReference type="KEGG" id="gbr:Gbro_0811"/>
<organism evidence="2 3">
    <name type="scientific">Gordonia bronchialis (strain ATCC 25592 / DSM 43247 / BCRC 13721 / JCM 3198 / KCTC 3076 / NBRC 16047 / NCTC 10667)</name>
    <name type="common">Rhodococcus bronchialis</name>
    <dbReference type="NCBI Taxonomy" id="526226"/>
    <lineage>
        <taxon>Bacteria</taxon>
        <taxon>Bacillati</taxon>
        <taxon>Actinomycetota</taxon>
        <taxon>Actinomycetes</taxon>
        <taxon>Mycobacteriales</taxon>
        <taxon>Gordoniaceae</taxon>
        <taxon>Gordonia</taxon>
    </lineage>
</organism>
<dbReference type="InterPro" id="IPR016187">
    <property type="entry name" value="CTDL_fold"/>
</dbReference>